<evidence type="ECO:0000313" key="3">
    <source>
        <dbReference type="EMBL" id="KAK0526819.1"/>
    </source>
</evidence>
<evidence type="ECO:0000256" key="2">
    <source>
        <dbReference type="SAM" id="SignalP"/>
    </source>
</evidence>
<keyword evidence="1" id="KW-0812">Transmembrane</keyword>
<proteinExistence type="predicted"/>
<sequence>MKLRIALFAPHLVAALVSALPSNQVIGRAAVPTPPAQHLALRNLTFPSSPLVRRYAFGLFSPGQACSNPDQCISQACINFVCAGAVAGRGCEADGDCLEGACQAGLCLFLQADAPCSSTSQCASNLCATAPGGTGTTCLPITGSSGSTCSVANDCPSRRCNDGVCDVSNQGEVCGSNSDCGSSGPCANYRCLPMIVPCTDRTQCQGGICRSGYCFGRPDDPCNYDSDCASNFCDQDLGMCGSARAGSICATSQDCQSRFGCAVRSHFELHFNFSLDFLDRFYFHKHGYSHRLFVDFHYHIYSYCCFHVFVCLSIYIFLFLFVYAQVFFFDHLWLVGFNSVVNIDHHIINGFSHYDYILQAGILVVHVDKPRSIFQ</sequence>
<dbReference type="EMBL" id="JAPDMQ010000337">
    <property type="protein sequence ID" value="KAK0526819.1"/>
    <property type="molecule type" value="Genomic_DNA"/>
</dbReference>
<comment type="caution">
    <text evidence="3">The sequence shown here is derived from an EMBL/GenBank/DDBJ whole genome shotgun (WGS) entry which is preliminary data.</text>
</comment>
<accession>A0AAN6GAI8</accession>
<evidence type="ECO:0008006" key="5">
    <source>
        <dbReference type="Google" id="ProtNLM"/>
    </source>
</evidence>
<dbReference type="Proteomes" id="UP001176521">
    <property type="component" value="Unassembled WGS sequence"/>
</dbReference>
<gene>
    <name evidence="3" type="ORF">OC842_005066</name>
</gene>
<feature type="chain" id="PRO_5042821569" description="Dickkopf N-terminal cysteine-rich domain-containing protein" evidence="2">
    <location>
        <begin position="20"/>
        <end position="375"/>
    </location>
</feature>
<organism evidence="3 4">
    <name type="scientific">Tilletia horrida</name>
    <dbReference type="NCBI Taxonomy" id="155126"/>
    <lineage>
        <taxon>Eukaryota</taxon>
        <taxon>Fungi</taxon>
        <taxon>Dikarya</taxon>
        <taxon>Basidiomycota</taxon>
        <taxon>Ustilaginomycotina</taxon>
        <taxon>Exobasidiomycetes</taxon>
        <taxon>Tilletiales</taxon>
        <taxon>Tilletiaceae</taxon>
        <taxon>Tilletia</taxon>
    </lineage>
</organism>
<keyword evidence="1" id="KW-0472">Membrane</keyword>
<dbReference type="AlphaFoldDB" id="A0AAN6GAI8"/>
<reference evidence="3" key="1">
    <citation type="journal article" date="2023" name="PhytoFront">
        <title>Draft Genome Resources of Seven Strains of Tilletia horrida, Causal Agent of Kernel Smut of Rice.</title>
        <authorList>
            <person name="Khanal S."/>
            <person name="Antony Babu S."/>
            <person name="Zhou X.G."/>
        </authorList>
    </citation>
    <scope>NUCLEOTIDE SEQUENCE</scope>
    <source>
        <strain evidence="3">TX3</strain>
    </source>
</reference>
<keyword evidence="2" id="KW-0732">Signal</keyword>
<feature type="transmembrane region" description="Helical" evidence="1">
    <location>
        <begin position="300"/>
        <end position="324"/>
    </location>
</feature>
<feature type="signal peptide" evidence="2">
    <location>
        <begin position="1"/>
        <end position="19"/>
    </location>
</feature>
<name>A0AAN6GAI8_9BASI</name>
<evidence type="ECO:0000313" key="4">
    <source>
        <dbReference type="Proteomes" id="UP001176521"/>
    </source>
</evidence>
<protein>
    <recommendedName>
        <fullName evidence="5">Dickkopf N-terminal cysteine-rich domain-containing protein</fullName>
    </recommendedName>
</protein>
<keyword evidence="4" id="KW-1185">Reference proteome</keyword>
<evidence type="ECO:0000256" key="1">
    <source>
        <dbReference type="SAM" id="Phobius"/>
    </source>
</evidence>
<keyword evidence="1" id="KW-1133">Transmembrane helix</keyword>